<gene>
    <name evidence="5" type="ORF">H6G83_05515</name>
</gene>
<evidence type="ECO:0000313" key="6">
    <source>
        <dbReference type="Proteomes" id="UP000661112"/>
    </source>
</evidence>
<dbReference type="InterPro" id="IPR032585">
    <property type="entry name" value="DUF4912"/>
</dbReference>
<name>A0ABR8CYR4_9NOST</name>
<evidence type="ECO:0000256" key="2">
    <source>
        <dbReference type="SAM" id="MobiDB-lite"/>
    </source>
</evidence>
<keyword evidence="1" id="KW-0732">Signal</keyword>
<keyword evidence="3" id="KW-0812">Transmembrane</keyword>
<dbReference type="EMBL" id="JACJSG010000006">
    <property type="protein sequence ID" value="MBD2500084.1"/>
    <property type="molecule type" value="Genomic_DNA"/>
</dbReference>
<feature type="region of interest" description="Disordered" evidence="2">
    <location>
        <begin position="386"/>
        <end position="432"/>
    </location>
</feature>
<feature type="compositionally biased region" description="Low complexity" evidence="2">
    <location>
        <begin position="416"/>
        <end position="429"/>
    </location>
</feature>
<dbReference type="RefSeq" id="WP_190468199.1">
    <property type="nucleotide sequence ID" value="NZ_JACJSG010000006.1"/>
</dbReference>
<dbReference type="InterPro" id="IPR050811">
    <property type="entry name" value="Phosphate_ABC_transporter"/>
</dbReference>
<protein>
    <submittedName>
        <fullName evidence="5">DUF4912 domain-containing protein</fullName>
    </submittedName>
</protein>
<proteinExistence type="predicted"/>
<feature type="transmembrane region" description="Helical" evidence="3">
    <location>
        <begin position="362"/>
        <end position="381"/>
    </location>
</feature>
<comment type="caution">
    <text evidence="5">The sequence shown here is derived from an EMBL/GenBank/DDBJ whole genome shotgun (WGS) entry which is preliminary data.</text>
</comment>
<sequence length="1012" mass="110320">MWQKEKKDSGIANLALFLTLTTTPIATNLLLSAPMLAQSASEKPAFELPQTVENGTTLRIDGSSSLVAVNQSLKQSFEQQFAGTRVDFAANGTENALKAVLDGSIDIAALARGLTPEEKAQGLEQVRLHRENIAIIVGEENPFKRSLTEREFARIFRGRITNWSELGAPAGKIRFIDRPESSDTRQTLSSYKVFKAATFATGSNATQVSEDNTAEIVKQLGKDGISYARANQISKLPGVRVIEVSETTPEDPQPFAQPLVYVYKKNPKPSVAAFLGFALASPGQKAIETARVAEALAIAKGETPALLTATNPAPGTAQFNSSPITATTPATTVFPDATTTGNTLTQPTQVAPQEARQLDRSLLWWLLLPVGAIAGLLLWFIKRPSTNTASNSSPDPAPSEGETASNEASPPVEIRNNTNPTTIQNTNSTVLQPTNNKAVAAQELENNPNVLQPNSKAVTAQELETNSGSYQVTIPPELEQSPWDMEAPAAVVNTSYPQMMELPKASTQLEDQTADVARQIQETASVAENHQQLVAEFSQTPADLNTQETELAPVANEDSDIVDSLPDLPDFDNIFADAADANITQQTTVQEAPDETTQLTTADEKWQKPQVTASLPTFADIPEDALNLVADAAEIHESEILEDTEYLTPSSLGNLANGAVLAGVGTPVWVGNDDIEEPATSQVLATANPPQANLPTASAITAELEDEEEPSSIVLRPRNPEWAYVSWYVSPDDQQKLHHQGISELTLRLYDVTDIDLSYEEPQQVQQYECAPGTSDRYVPIPESERDYIIDLGYFTGDNWESIVSSATVRVFSRPYIDPMLAYLPGLDAASSVVFSPRSSKWAYVSWHISPDHQQSLPEHGITQLALRLYDATNFDLSYQHPQLVQQYEIDEITRDRYLSIPHSDRDYVTELGYVTTSGDWVTIARSDTVRVVNDPQEDFWLIADTELIIHGATNPDATVTIAGKAIALKPDGTFHLRVPFSGELLDYLITAASGEQRKTIHKKFSQETSES</sequence>
<dbReference type="Proteomes" id="UP000661112">
    <property type="component" value="Unassembled WGS sequence"/>
</dbReference>
<dbReference type="Pfam" id="PF16258">
    <property type="entry name" value="DUF4912"/>
    <property type="match status" value="2"/>
</dbReference>
<dbReference type="SUPFAM" id="SSF53850">
    <property type="entry name" value="Periplasmic binding protein-like II"/>
    <property type="match status" value="1"/>
</dbReference>
<evidence type="ECO:0000256" key="3">
    <source>
        <dbReference type="SAM" id="Phobius"/>
    </source>
</evidence>
<accession>A0ABR8CYR4</accession>
<dbReference type="Gene3D" id="3.40.190.10">
    <property type="entry name" value="Periplasmic binding protein-like II"/>
    <property type="match status" value="2"/>
</dbReference>
<feature type="domain" description="PBP" evidence="4">
    <location>
        <begin position="55"/>
        <end position="279"/>
    </location>
</feature>
<keyword evidence="3" id="KW-1133">Transmembrane helix</keyword>
<reference evidence="5 6" key="1">
    <citation type="journal article" date="2020" name="ISME J.">
        <title>Comparative genomics reveals insights into cyanobacterial evolution and habitat adaptation.</title>
        <authorList>
            <person name="Chen M.Y."/>
            <person name="Teng W.K."/>
            <person name="Zhao L."/>
            <person name="Hu C.X."/>
            <person name="Zhou Y.K."/>
            <person name="Han B.P."/>
            <person name="Song L.R."/>
            <person name="Shu W.S."/>
        </authorList>
    </citation>
    <scope>NUCLEOTIDE SEQUENCE [LARGE SCALE GENOMIC DNA]</scope>
    <source>
        <strain evidence="5 6">FACHB-119</strain>
    </source>
</reference>
<dbReference type="Pfam" id="PF12849">
    <property type="entry name" value="PBP_like_2"/>
    <property type="match status" value="1"/>
</dbReference>
<dbReference type="InterPro" id="IPR024370">
    <property type="entry name" value="PBP_domain"/>
</dbReference>
<evidence type="ECO:0000256" key="1">
    <source>
        <dbReference type="ARBA" id="ARBA00022729"/>
    </source>
</evidence>
<dbReference type="PANTHER" id="PTHR30570">
    <property type="entry name" value="PERIPLASMIC PHOSPHATE BINDING COMPONENT OF PHOSPHATE ABC TRANSPORTER"/>
    <property type="match status" value="1"/>
</dbReference>
<evidence type="ECO:0000259" key="4">
    <source>
        <dbReference type="Pfam" id="PF12849"/>
    </source>
</evidence>
<evidence type="ECO:0000313" key="5">
    <source>
        <dbReference type="EMBL" id="MBD2500084.1"/>
    </source>
</evidence>
<organism evidence="5 6">
    <name type="scientific">Anabaena azotica FACHB-119</name>
    <dbReference type="NCBI Taxonomy" id="947527"/>
    <lineage>
        <taxon>Bacteria</taxon>
        <taxon>Bacillati</taxon>
        <taxon>Cyanobacteriota</taxon>
        <taxon>Cyanophyceae</taxon>
        <taxon>Nostocales</taxon>
        <taxon>Nostocaceae</taxon>
        <taxon>Anabaena</taxon>
        <taxon>Anabaena azotica</taxon>
    </lineage>
</organism>
<keyword evidence="6" id="KW-1185">Reference proteome</keyword>
<dbReference type="PANTHER" id="PTHR30570:SF1">
    <property type="entry name" value="PHOSPHATE-BINDING PROTEIN PSTS"/>
    <property type="match status" value="1"/>
</dbReference>
<keyword evidence="3" id="KW-0472">Membrane</keyword>